<dbReference type="GO" id="GO:0030246">
    <property type="term" value="F:carbohydrate binding"/>
    <property type="evidence" value="ECO:0007669"/>
    <property type="project" value="InterPro"/>
</dbReference>
<evidence type="ECO:0000256" key="1">
    <source>
        <dbReference type="ARBA" id="ARBA00001412"/>
    </source>
</evidence>
<dbReference type="PRINTS" id="PR00132">
    <property type="entry name" value="GLHYDRLASE2"/>
</dbReference>
<dbReference type="GO" id="GO:0005990">
    <property type="term" value="P:lactose catabolic process"/>
    <property type="evidence" value="ECO:0007669"/>
    <property type="project" value="TreeGrafter"/>
</dbReference>
<dbReference type="InterPro" id="IPR006558">
    <property type="entry name" value="LamG-like"/>
</dbReference>
<evidence type="ECO:0000256" key="7">
    <source>
        <dbReference type="ARBA" id="ARBA00023295"/>
    </source>
</evidence>
<dbReference type="Gene3D" id="2.60.40.10">
    <property type="entry name" value="Immunoglobulins"/>
    <property type="match status" value="2"/>
</dbReference>
<keyword evidence="7 9" id="KW-0326">Glycosidase</keyword>
<comment type="catalytic activity">
    <reaction evidence="1 9">
        <text>Hydrolysis of terminal non-reducing beta-D-galactose residues in beta-D-galactosides.</text>
        <dbReference type="EC" id="3.2.1.23"/>
    </reaction>
</comment>
<dbReference type="SMART" id="SM01038">
    <property type="entry name" value="Bgal_small_N"/>
    <property type="match status" value="1"/>
</dbReference>
<dbReference type="InterPro" id="IPR006101">
    <property type="entry name" value="Glyco_hydro_2"/>
</dbReference>
<dbReference type="Pfam" id="PF00703">
    <property type="entry name" value="Glyco_hydro_2"/>
    <property type="match status" value="1"/>
</dbReference>
<keyword evidence="4" id="KW-0732">Signal</keyword>
<comment type="caution">
    <text evidence="13">The sequence shown here is derived from an EMBL/GenBank/DDBJ whole genome shotgun (WGS) entry which is preliminary data.</text>
</comment>
<sequence>MFRYPANTTNAAPPHSRPSRARWHRWRAAAAIGTAAAVVVSLAVAPAQAGTQARTDARAGAATAAPTADPTADTAATQATQATGATQAEPKGVIGGSYVAPRGTQKLTSWPAPANGYPEWDNNIPVFQVNSEPAHTTLMPYANTGQALKADRTNSPYRLRLDGTWKFQHAMTPAERDTDFYAENVGPSGWDDIKVPSNWQLSKLPGIDKPIYTNSTYPFWGANGKGENAQPPRAPQKFNPVGQYRRSFELPQNWSGRTTFLHFEGVKSAFYLWVNGQKVGYREGSYTPSEFNITDYLRPGSNNISVEVYRFPDGDWMEDQDMVRLSGIFRSVYLFSTPQVHLRDFAIATPLRDNYTNADLDVTASVRNYGADATGTYTVRTQLYDADGKPVWDAPMDQKVNIGSVATGLDATSSARKAVAAPKLWSAEQPNLYTAVLQLVDPNGKVTETLSNRVGFREFGIKDGLLRINGQPMSVRGTNRHETDPDNGQAVTEANMRRDMTLMKKLNINSVRTSHYPNNPAWYELADELGIYVMDEANMETHGVRNQYPTSNPDWTAASLDRMQQMVLRDKNHASVIFYSLGNEAGGGSNFQNMRNWAKDYDPTRVINYEGDNRPEVSDIRSAMYESPTNVEKRASAVDQRPYLMIEYAHAMGNSNGNFKEYWDVVRRHDILQGGYIWDFVDQALRWDIPPTRNVTESGPGKLSSELLPGAEFAADKGLTGGAQFAQSDALDLTSSLTLEAWVTPNSIGGHQPIVVKGDTQYSIKQNGSKLEFFIYSGGKWISTSAPLPADWVGKEHHVAGVFDDKADQLRLYIDGQQVATSATTAAPQSNGAAVGLGVDSQNPDRVLDGTIRAARVYNTALGAEQLADPGRTPAGAGVQFWFDAATAKYAESADQQGTYLSYGGDWGDNPNDGNFMANGIVQADRKIGGKATEVKKVYQELNVAATDAVNKVKLTNEYLFTNANAYLAEWTLLQDGMPIQRGRLNSTQLDVKPLSSKEITLPLRLPSKPAAGTEYQLQFSFSTKVATAWAPARYEVASEQLPLDLSSPVVQERPLSGVPALRMTQNADAVTVSGSTFAAAIDKASGTLSNYTAGGQRLVNSGPAPNFWRAPTDNDEGNGQPGRQATWRQAGAKRTVTSVTVTSVTVTELADKAVRVDVKGTVPTNPVSNYGTTYTVFGNGEIKVDNTFHPGAATLPYIPEIGTMLTLPKELDNVSYYGRGPLENMWDRKTGSFVGQYSTTVDGLGTEYIRPQENANRTDIRWFALTGGSGSGLLVSAEPMPDADGKQQLLEVNASHFTPEDVSQGVRHPYQLKPRDEVVLRVNWHQMGVGGDNSWGAQTHDAYKLFADRDYAYTYRLRPLDSVDNAFALTRSPTGTT</sequence>
<gene>
    <name evidence="13" type="ORF">HKD39_14310</name>
</gene>
<dbReference type="InterPro" id="IPR013320">
    <property type="entry name" value="ConA-like_dom_sf"/>
</dbReference>
<protein>
    <recommendedName>
        <fullName evidence="3 9">Beta-galactosidase</fullName>
        <ecNumber evidence="3 9">3.2.1.23</ecNumber>
    </recommendedName>
    <alternativeName>
        <fullName evidence="8 9">Lactase</fullName>
    </alternativeName>
</protein>
<dbReference type="InterPro" id="IPR011013">
    <property type="entry name" value="Gal_mutarotase_sf_dom"/>
</dbReference>
<dbReference type="SUPFAM" id="SSF51445">
    <property type="entry name" value="(Trans)glycosidases"/>
    <property type="match status" value="1"/>
</dbReference>
<dbReference type="Pfam" id="PF02929">
    <property type="entry name" value="Bgal_small_N"/>
    <property type="match status" value="1"/>
</dbReference>
<name>A0A849AB32_9ACTN</name>
<keyword evidence="14" id="KW-1185">Reference proteome</keyword>
<evidence type="ECO:0000256" key="3">
    <source>
        <dbReference type="ARBA" id="ARBA00012756"/>
    </source>
</evidence>
<dbReference type="Gene3D" id="2.60.120.260">
    <property type="entry name" value="Galactose-binding domain-like"/>
    <property type="match status" value="1"/>
</dbReference>
<dbReference type="InterPro" id="IPR004199">
    <property type="entry name" value="B-gal_small/dom_5"/>
</dbReference>
<dbReference type="InterPro" id="IPR017853">
    <property type="entry name" value="GH"/>
</dbReference>
<evidence type="ECO:0000313" key="14">
    <source>
        <dbReference type="Proteomes" id="UP000562984"/>
    </source>
</evidence>
<accession>A0A849AB32</accession>
<dbReference type="GO" id="GO:0009341">
    <property type="term" value="C:beta-galactosidase complex"/>
    <property type="evidence" value="ECO:0007669"/>
    <property type="project" value="InterPro"/>
</dbReference>
<evidence type="ECO:0000256" key="4">
    <source>
        <dbReference type="ARBA" id="ARBA00022729"/>
    </source>
</evidence>
<dbReference type="PROSITE" id="PS00719">
    <property type="entry name" value="GLYCOSYL_HYDROL_F2_1"/>
    <property type="match status" value="1"/>
</dbReference>
<feature type="domain" description="LamG-like jellyroll fold" evidence="11">
    <location>
        <begin position="735"/>
        <end position="865"/>
    </location>
</feature>
<feature type="compositionally biased region" description="Polar residues" evidence="10">
    <location>
        <begin position="1"/>
        <end position="10"/>
    </location>
</feature>
<dbReference type="InterPro" id="IPR036156">
    <property type="entry name" value="Beta-gal/glucu_dom_sf"/>
</dbReference>
<dbReference type="Pfam" id="PF16353">
    <property type="entry name" value="LacZ_4"/>
    <property type="match status" value="1"/>
</dbReference>
<dbReference type="SUPFAM" id="SSF49899">
    <property type="entry name" value="Concanavalin A-like lectins/glucanases"/>
    <property type="match status" value="1"/>
</dbReference>
<keyword evidence="6" id="KW-1015">Disulfide bond</keyword>
<dbReference type="InterPro" id="IPR023230">
    <property type="entry name" value="Glyco_hydro_2_CS"/>
</dbReference>
<dbReference type="InterPro" id="IPR006103">
    <property type="entry name" value="Glyco_hydro_2_cat"/>
</dbReference>
<feature type="compositionally biased region" description="Low complexity" evidence="10">
    <location>
        <begin position="57"/>
        <end position="88"/>
    </location>
</feature>
<dbReference type="PANTHER" id="PTHR46323">
    <property type="entry name" value="BETA-GALACTOSIDASE"/>
    <property type="match status" value="1"/>
</dbReference>
<dbReference type="SUPFAM" id="SSF49785">
    <property type="entry name" value="Galactose-binding domain-like"/>
    <property type="match status" value="1"/>
</dbReference>
<dbReference type="Gene3D" id="2.60.120.200">
    <property type="match status" value="1"/>
</dbReference>
<evidence type="ECO:0000256" key="10">
    <source>
        <dbReference type="SAM" id="MobiDB-lite"/>
    </source>
</evidence>
<dbReference type="SUPFAM" id="SSF74650">
    <property type="entry name" value="Galactose mutarotase-like"/>
    <property type="match status" value="1"/>
</dbReference>
<dbReference type="Gene3D" id="3.20.20.80">
    <property type="entry name" value="Glycosidases"/>
    <property type="match status" value="2"/>
</dbReference>
<dbReference type="EMBL" id="JABEND010000008">
    <property type="protein sequence ID" value="NNG36863.1"/>
    <property type="molecule type" value="Genomic_DNA"/>
</dbReference>
<dbReference type="InterPro" id="IPR008979">
    <property type="entry name" value="Galactose-bd-like_sf"/>
</dbReference>
<dbReference type="InterPro" id="IPR032312">
    <property type="entry name" value="LacZ_4"/>
</dbReference>
<evidence type="ECO:0000259" key="12">
    <source>
        <dbReference type="SMART" id="SM01038"/>
    </source>
</evidence>
<dbReference type="InterPro" id="IPR014718">
    <property type="entry name" value="GH-type_carb-bd"/>
</dbReference>
<dbReference type="PANTHER" id="PTHR46323:SF2">
    <property type="entry name" value="BETA-GALACTOSIDASE"/>
    <property type="match status" value="1"/>
</dbReference>
<dbReference type="InterPro" id="IPR006102">
    <property type="entry name" value="Ig-like_GH2"/>
</dbReference>
<dbReference type="InterPro" id="IPR013783">
    <property type="entry name" value="Ig-like_fold"/>
</dbReference>
<evidence type="ECO:0000256" key="6">
    <source>
        <dbReference type="ARBA" id="ARBA00023157"/>
    </source>
</evidence>
<keyword evidence="5 9" id="KW-0378">Hydrolase</keyword>
<dbReference type="SMART" id="SM00560">
    <property type="entry name" value="LamGL"/>
    <property type="match status" value="1"/>
</dbReference>
<dbReference type="Gene3D" id="2.70.98.10">
    <property type="match status" value="1"/>
</dbReference>
<dbReference type="FunFam" id="2.60.40.10:FF:000680">
    <property type="entry name" value="Beta-galactosidase"/>
    <property type="match status" value="1"/>
</dbReference>
<dbReference type="Pfam" id="PF13385">
    <property type="entry name" value="Laminin_G_3"/>
    <property type="match status" value="1"/>
</dbReference>
<evidence type="ECO:0000256" key="5">
    <source>
        <dbReference type="ARBA" id="ARBA00022801"/>
    </source>
</evidence>
<comment type="similarity">
    <text evidence="2 9">Belongs to the glycosyl hydrolase 2 family.</text>
</comment>
<dbReference type="Pfam" id="PF02837">
    <property type="entry name" value="Glyco_hydro_2_N"/>
    <property type="match status" value="1"/>
</dbReference>
<dbReference type="GO" id="GO:0004565">
    <property type="term" value="F:beta-galactosidase activity"/>
    <property type="evidence" value="ECO:0007669"/>
    <property type="project" value="UniProtKB-EC"/>
</dbReference>
<dbReference type="InterPro" id="IPR006104">
    <property type="entry name" value="Glyco_hydro_2_N"/>
</dbReference>
<evidence type="ECO:0000259" key="11">
    <source>
        <dbReference type="SMART" id="SM00560"/>
    </source>
</evidence>
<dbReference type="SUPFAM" id="SSF49303">
    <property type="entry name" value="beta-Galactosidase/glucuronidase domain"/>
    <property type="match status" value="2"/>
</dbReference>
<feature type="domain" description="Beta galactosidase small chain/" evidence="12">
    <location>
        <begin position="1072"/>
        <end position="1359"/>
    </location>
</feature>
<evidence type="ECO:0000256" key="8">
    <source>
        <dbReference type="ARBA" id="ARBA00032230"/>
    </source>
</evidence>
<dbReference type="Proteomes" id="UP000562984">
    <property type="component" value="Unassembled WGS sequence"/>
</dbReference>
<reference evidence="13 14" key="1">
    <citation type="submission" date="2020-05" db="EMBL/GenBank/DDBJ databases">
        <title>Nakamurella sp. DB0629 isolated from air conditioner.</title>
        <authorList>
            <person name="Kim D.H."/>
            <person name="Kim D.-U."/>
        </authorList>
    </citation>
    <scope>NUCLEOTIDE SEQUENCE [LARGE SCALE GENOMIC DNA]</scope>
    <source>
        <strain evidence="13 14">DB0629</strain>
    </source>
</reference>
<evidence type="ECO:0000313" key="13">
    <source>
        <dbReference type="EMBL" id="NNG36863.1"/>
    </source>
</evidence>
<feature type="region of interest" description="Disordered" evidence="10">
    <location>
        <begin position="1"/>
        <end position="22"/>
    </location>
</feature>
<dbReference type="InterPro" id="IPR050347">
    <property type="entry name" value="Bact_Beta-galactosidase"/>
</dbReference>
<feature type="region of interest" description="Disordered" evidence="10">
    <location>
        <begin position="57"/>
        <end position="93"/>
    </location>
</feature>
<organism evidence="13 14">
    <name type="scientific">Nakamurella aerolata</name>
    <dbReference type="NCBI Taxonomy" id="1656892"/>
    <lineage>
        <taxon>Bacteria</taxon>
        <taxon>Bacillati</taxon>
        <taxon>Actinomycetota</taxon>
        <taxon>Actinomycetes</taxon>
        <taxon>Nakamurellales</taxon>
        <taxon>Nakamurellaceae</taxon>
        <taxon>Nakamurella</taxon>
    </lineage>
</organism>
<dbReference type="Pfam" id="PF02836">
    <property type="entry name" value="Glyco_hydro_2_C"/>
    <property type="match status" value="2"/>
</dbReference>
<proteinExistence type="inferred from homology"/>
<dbReference type="EC" id="3.2.1.23" evidence="3 9"/>
<evidence type="ECO:0000256" key="2">
    <source>
        <dbReference type="ARBA" id="ARBA00007401"/>
    </source>
</evidence>
<evidence type="ECO:0000256" key="9">
    <source>
        <dbReference type="RuleBase" id="RU361154"/>
    </source>
</evidence>